<gene>
    <name evidence="11" type="ORF">V5O48_013432</name>
</gene>
<keyword evidence="8" id="KW-1015">Disulfide bond</keyword>
<evidence type="ECO:0000259" key="10">
    <source>
        <dbReference type="Pfam" id="PF05572"/>
    </source>
</evidence>
<dbReference type="Pfam" id="PF05572">
    <property type="entry name" value="Peptidase_M43"/>
    <property type="match status" value="1"/>
</dbReference>
<dbReference type="Proteomes" id="UP001465976">
    <property type="component" value="Unassembled WGS sequence"/>
</dbReference>
<evidence type="ECO:0000256" key="4">
    <source>
        <dbReference type="ARBA" id="ARBA00022729"/>
    </source>
</evidence>
<dbReference type="PANTHER" id="PTHR47466">
    <property type="match status" value="1"/>
</dbReference>
<comment type="similarity">
    <text evidence="1">Belongs to the peptidase M43B family.</text>
</comment>
<evidence type="ECO:0000256" key="3">
    <source>
        <dbReference type="ARBA" id="ARBA00022723"/>
    </source>
</evidence>
<proteinExistence type="inferred from homology"/>
<name>A0ABR3F032_9AGAR</name>
<feature type="domain" description="Peptidase M43 pregnancy-associated plasma-A" evidence="10">
    <location>
        <begin position="142"/>
        <end position="276"/>
    </location>
</feature>
<comment type="caution">
    <text evidence="11">The sequence shown here is derived from an EMBL/GenBank/DDBJ whole genome shotgun (WGS) entry which is preliminary data.</text>
</comment>
<organism evidence="11 12">
    <name type="scientific">Marasmius crinis-equi</name>
    <dbReference type="NCBI Taxonomy" id="585013"/>
    <lineage>
        <taxon>Eukaryota</taxon>
        <taxon>Fungi</taxon>
        <taxon>Dikarya</taxon>
        <taxon>Basidiomycota</taxon>
        <taxon>Agaricomycotina</taxon>
        <taxon>Agaricomycetes</taxon>
        <taxon>Agaricomycetidae</taxon>
        <taxon>Agaricales</taxon>
        <taxon>Marasmiineae</taxon>
        <taxon>Marasmiaceae</taxon>
        <taxon>Marasmius</taxon>
    </lineage>
</organism>
<feature type="chain" id="PRO_5046420866" description="Peptidase M43 pregnancy-associated plasma-A domain-containing protein" evidence="9">
    <location>
        <begin position="22"/>
        <end position="295"/>
    </location>
</feature>
<protein>
    <recommendedName>
        <fullName evidence="10">Peptidase M43 pregnancy-associated plasma-A domain-containing protein</fullName>
    </recommendedName>
</protein>
<keyword evidence="6" id="KW-0862">Zinc</keyword>
<dbReference type="InterPro" id="IPR008754">
    <property type="entry name" value="Peptidase_M43"/>
</dbReference>
<dbReference type="Gene3D" id="3.40.390.10">
    <property type="entry name" value="Collagenase (Catalytic Domain)"/>
    <property type="match status" value="1"/>
</dbReference>
<evidence type="ECO:0000256" key="6">
    <source>
        <dbReference type="ARBA" id="ARBA00022833"/>
    </source>
</evidence>
<keyword evidence="3" id="KW-0479">Metal-binding</keyword>
<dbReference type="CDD" id="cd04275">
    <property type="entry name" value="ZnMc_pappalysin_like"/>
    <property type="match status" value="1"/>
</dbReference>
<dbReference type="PANTHER" id="PTHR47466:SF1">
    <property type="entry name" value="METALLOPROTEASE MEP1 (AFU_ORTHOLOGUE AFUA_1G07730)-RELATED"/>
    <property type="match status" value="1"/>
</dbReference>
<keyword evidence="4 9" id="KW-0732">Signal</keyword>
<evidence type="ECO:0000256" key="7">
    <source>
        <dbReference type="ARBA" id="ARBA00023049"/>
    </source>
</evidence>
<evidence type="ECO:0000256" key="5">
    <source>
        <dbReference type="ARBA" id="ARBA00022801"/>
    </source>
</evidence>
<keyword evidence="12" id="KW-1185">Reference proteome</keyword>
<dbReference type="InterPro" id="IPR024079">
    <property type="entry name" value="MetalloPept_cat_dom_sf"/>
</dbReference>
<evidence type="ECO:0000313" key="12">
    <source>
        <dbReference type="Proteomes" id="UP001465976"/>
    </source>
</evidence>
<feature type="signal peptide" evidence="9">
    <location>
        <begin position="1"/>
        <end position="21"/>
    </location>
</feature>
<dbReference type="EMBL" id="JBAHYK010001312">
    <property type="protein sequence ID" value="KAL0568553.1"/>
    <property type="molecule type" value="Genomic_DNA"/>
</dbReference>
<evidence type="ECO:0000256" key="2">
    <source>
        <dbReference type="ARBA" id="ARBA00022670"/>
    </source>
</evidence>
<keyword evidence="5" id="KW-0378">Hydrolase</keyword>
<sequence>MLLNISRELAFIASILGLAKGFGCGTGMTDLSVVARREMEMEVRGPPAPSWRRQAGGKELTSVNTYIHIMSADQTEEGGNLPDSIIDPQMKIVSDAFVVTGYQFNYTVTRNVNATWYYEGYQNSQIEKDFKGALRKGGVETMNVFVMGTNKSDISAWSTTPNELELPWLVANDGIVIHRSIWLNGSNPELNLGVSLVHEVGHWFGLLHTFSGGCGNFDYVDDTPAQDWQNLGGCEPKDSCPDDPGVDPIHNYMSYSNDTCRTEFTPGQIKRMQEQMSYWRNLTAAGQAPTTERPE</sequence>
<reference evidence="11 12" key="1">
    <citation type="submission" date="2024-02" db="EMBL/GenBank/DDBJ databases">
        <title>A draft genome for the cacao thread blight pathogen Marasmius crinis-equi.</title>
        <authorList>
            <person name="Cohen S.P."/>
            <person name="Baruah I.K."/>
            <person name="Amoako-Attah I."/>
            <person name="Bukari Y."/>
            <person name="Meinhardt L.W."/>
            <person name="Bailey B.A."/>
        </authorList>
    </citation>
    <scope>NUCLEOTIDE SEQUENCE [LARGE SCALE GENOMIC DNA]</scope>
    <source>
        <strain evidence="11 12">GH-76</strain>
    </source>
</reference>
<keyword evidence="2" id="KW-0645">Protease</keyword>
<evidence type="ECO:0000313" key="11">
    <source>
        <dbReference type="EMBL" id="KAL0568553.1"/>
    </source>
</evidence>
<keyword evidence="7" id="KW-0482">Metalloprotease</keyword>
<evidence type="ECO:0000256" key="8">
    <source>
        <dbReference type="ARBA" id="ARBA00023157"/>
    </source>
</evidence>
<accession>A0ABR3F032</accession>
<evidence type="ECO:0000256" key="1">
    <source>
        <dbReference type="ARBA" id="ARBA00008721"/>
    </source>
</evidence>
<evidence type="ECO:0000256" key="9">
    <source>
        <dbReference type="SAM" id="SignalP"/>
    </source>
</evidence>
<dbReference type="SUPFAM" id="SSF55486">
    <property type="entry name" value="Metalloproteases ('zincins'), catalytic domain"/>
    <property type="match status" value="1"/>
</dbReference>